<dbReference type="InterPro" id="IPR025348">
    <property type="entry name" value="DUF4252"/>
</dbReference>
<gene>
    <name evidence="1" type="ORF">ACFQ39_08670</name>
</gene>
<name>A0ABW3Y442_9FLAO</name>
<reference evidence="2" key="1">
    <citation type="journal article" date="2019" name="Int. J. Syst. Evol. Microbiol.">
        <title>The Global Catalogue of Microorganisms (GCM) 10K type strain sequencing project: providing services to taxonomists for standard genome sequencing and annotation.</title>
        <authorList>
            <consortium name="The Broad Institute Genomics Platform"/>
            <consortium name="The Broad Institute Genome Sequencing Center for Infectious Disease"/>
            <person name="Wu L."/>
            <person name="Ma J."/>
        </authorList>
    </citation>
    <scope>NUCLEOTIDE SEQUENCE [LARGE SCALE GENOMIC DNA]</scope>
    <source>
        <strain evidence="2">CCUG 61485</strain>
    </source>
</reference>
<dbReference type="Proteomes" id="UP001597201">
    <property type="component" value="Unassembled WGS sequence"/>
</dbReference>
<evidence type="ECO:0000313" key="2">
    <source>
        <dbReference type="Proteomes" id="UP001597201"/>
    </source>
</evidence>
<organism evidence="1 2">
    <name type="scientific">Namhaeicola litoreus</name>
    <dbReference type="NCBI Taxonomy" id="1052145"/>
    <lineage>
        <taxon>Bacteria</taxon>
        <taxon>Pseudomonadati</taxon>
        <taxon>Bacteroidota</taxon>
        <taxon>Flavobacteriia</taxon>
        <taxon>Flavobacteriales</taxon>
        <taxon>Flavobacteriaceae</taxon>
        <taxon>Namhaeicola</taxon>
    </lineage>
</organism>
<dbReference type="EMBL" id="JBHTMY010000003">
    <property type="protein sequence ID" value="MFD1315685.1"/>
    <property type="molecule type" value="Genomic_DNA"/>
</dbReference>
<sequence length="158" mass="18071">MKNIYLVLVSIILFVNCSSYQSIESFYDNHKNDPNASSFQLPTFLKNAVKNVSPELSEIVGDVDDFRSISFKDCSVGQDQQITQELNSITKNYKDVVRKNENGKNISVSVKEKGNVIKEVILHSHKENDHYVMYLKGNFDTEKINRLAETEDFESLGR</sequence>
<protein>
    <submittedName>
        <fullName evidence="1">DUF4252 domain-containing protein</fullName>
    </submittedName>
</protein>
<accession>A0ABW3Y442</accession>
<comment type="caution">
    <text evidence="1">The sequence shown here is derived from an EMBL/GenBank/DDBJ whole genome shotgun (WGS) entry which is preliminary data.</text>
</comment>
<evidence type="ECO:0000313" key="1">
    <source>
        <dbReference type="EMBL" id="MFD1315685.1"/>
    </source>
</evidence>
<proteinExistence type="predicted"/>
<dbReference type="Pfam" id="PF14060">
    <property type="entry name" value="DUF4252"/>
    <property type="match status" value="1"/>
</dbReference>
<keyword evidence="2" id="KW-1185">Reference proteome</keyword>
<dbReference type="RefSeq" id="WP_377178092.1">
    <property type="nucleotide sequence ID" value="NZ_JBHTMY010000003.1"/>
</dbReference>